<feature type="region of interest" description="N-terminal hotdog fold" evidence="14">
    <location>
        <begin position="894"/>
        <end position="1009"/>
    </location>
</feature>
<comment type="pathway">
    <text evidence="11">Antibiotic biosynthesis; erythromycin biosynthesis.</text>
</comment>
<evidence type="ECO:0000313" key="19">
    <source>
        <dbReference type="Proteomes" id="UP000250434"/>
    </source>
</evidence>
<evidence type="ECO:0000256" key="11">
    <source>
        <dbReference type="ARBA" id="ARBA00060622"/>
    </source>
</evidence>
<dbReference type="Gene3D" id="3.30.70.3290">
    <property type="match status" value="1"/>
</dbReference>
<comment type="caution">
    <text evidence="14">Lacks conserved residue(s) required for the propagation of feature annotation.</text>
</comment>
<evidence type="ECO:0000259" key="15">
    <source>
        <dbReference type="PROSITE" id="PS50075"/>
    </source>
</evidence>
<dbReference type="InterPro" id="IPR050091">
    <property type="entry name" value="PKS_NRPS_Biosynth_Enz"/>
</dbReference>
<accession>A0A344L341</accession>
<dbReference type="Pfam" id="PF00109">
    <property type="entry name" value="ketoacyl-synt"/>
    <property type="match status" value="1"/>
</dbReference>
<dbReference type="SMART" id="SM00825">
    <property type="entry name" value="PKS_KS"/>
    <property type="match status" value="1"/>
</dbReference>
<dbReference type="Gene3D" id="3.40.366.10">
    <property type="entry name" value="Malonyl-Coenzyme A Acyl Carrier Protein, domain 2"/>
    <property type="match status" value="1"/>
</dbReference>
<evidence type="ECO:0000256" key="13">
    <source>
        <dbReference type="ARBA" id="ARBA00066981"/>
    </source>
</evidence>
<dbReference type="InterPro" id="IPR049900">
    <property type="entry name" value="PKS_mFAS_DH"/>
</dbReference>
<dbReference type="InterPro" id="IPR020841">
    <property type="entry name" value="PKS_Beta-ketoAc_synthase_dom"/>
</dbReference>
<dbReference type="InterPro" id="IPR020807">
    <property type="entry name" value="PKS_DH"/>
</dbReference>
<organism evidence="18 19">
    <name type="scientific">Amycolatopsis albispora</name>
    <dbReference type="NCBI Taxonomy" id="1804986"/>
    <lineage>
        <taxon>Bacteria</taxon>
        <taxon>Bacillati</taxon>
        <taxon>Actinomycetota</taxon>
        <taxon>Actinomycetes</taxon>
        <taxon>Pseudonocardiales</taxon>
        <taxon>Pseudonocardiaceae</taxon>
        <taxon>Amycolatopsis</taxon>
    </lineage>
</organism>
<dbReference type="GO" id="GO:0047879">
    <property type="term" value="F:erythronolide synthase activity"/>
    <property type="evidence" value="ECO:0007669"/>
    <property type="project" value="UniProtKB-EC"/>
</dbReference>
<feature type="region of interest" description="C-terminal hotdog fold" evidence="14">
    <location>
        <begin position="1021"/>
        <end position="1169"/>
    </location>
</feature>
<dbReference type="Pfam" id="PF21089">
    <property type="entry name" value="PKS_DH_N"/>
    <property type="match status" value="1"/>
</dbReference>
<dbReference type="InterPro" id="IPR014031">
    <property type="entry name" value="Ketoacyl_synth_C"/>
</dbReference>
<dbReference type="GO" id="GO:0031177">
    <property type="term" value="F:phosphopantetheine binding"/>
    <property type="evidence" value="ECO:0007669"/>
    <property type="project" value="InterPro"/>
</dbReference>
<dbReference type="FunFam" id="3.40.366.10:FF:000002">
    <property type="entry name" value="Probable polyketide synthase 2"/>
    <property type="match status" value="1"/>
</dbReference>
<evidence type="ECO:0000256" key="2">
    <source>
        <dbReference type="ARBA" id="ARBA00022450"/>
    </source>
</evidence>
<evidence type="ECO:0000256" key="6">
    <source>
        <dbReference type="ARBA" id="ARBA00023194"/>
    </source>
</evidence>
<sequence>MANEEKLREYLKRVSGELHEARLTIRELEERDREPVAIVGMACRFPGGIGTPDELWSLLAAGGDVISGFPEDRGWTAGHTEQSVVHQGGFLDDAAGFDAAFFGISPREALAMDPQQRLLLETSWHAFEDAGIDPATLRGSRTGVFAGLMHNDYSSLAPADAAGLEELQGYLGNGSAGSVASGRVAYVFGLEGPAVTVDTACSSSLVALHWAARSLRSGECSLALAGGVTVMATPGTFLEFSRQRGLAADGRCKPFAAAADGTGWSEGVGMLLIERLSDARRNGHRVLALVRGSAVNSDGASNGLTAPNGPSQERVIRQALAQARLTPDEVDAVEAHGTGTTLGDPIEAQALLATYGQGREQPLRLGSVKSNLGHTQAAAGVAGVLKMVLAMRHGLLPQTLHVDEPTPHVDWASGAVSLLTEPVPWPETGRPRRAGVSGFGVSGTNAHVILEQAPAADGGETGEPSPGLIPWIVSARGQEALRAQADRLQSVVDGADPAAVARSLVTKRSVHEHRAMVLGADRDELMRGLAEVAAGSAEISGRARTGAEIAFVFPGQGAQWAGMAVELLELPVFAGSMAACAEALSPFVEWSLLDAVADEGLLERVDVVQPVLWAVMVSLAELWRSFGVEPAAVVGHSQGEIAAACVAGALSLEDGAKVVALRSRALLKLSGAGGMLSMAAPVDEVRARIGDRAHVAAVNGPESVVVSGTPEVLDELAAEATGIRVKRLPVDYASHSPQVESLREHLLEVLSGIQPSAARLPFCSAVTGDFLDTTTLDAEYWYQNLREPVRFDQAVARAGKPVFIEVSPHPVLTAAIEGAAVVGTLRRGDGGPRRFLTSLGEAWVAGAPVDWTRSLPDGPTIDLPGYAFQHTRFWLDPGSAAGDLTAVGLEPVEHPVFGALTRLADGGLVLSGRLGLESHPWLADRVVLGTVLVPEALFAEAAVLAADQAGYDVVEELLPRTPLVLPTEGALRLQLTVDAAGRFAVHSLADGPEWTCHATGTLAHSTEPAAGPGLPWPPANATAVDVGEFYDRLAERGREYGPAFRGVRNLWEHDGETFVEAELPTESAENYALHPALLDAVFQTGTDALAFRGLTLHVSGATSLRARISAESVLITDNTGTTVATIEACDRVPLAEAEVRAAAERVRAGKAVVRPVPTRARASTTSLAERLATAGEPGEVVLDLVREHVAAVLGHDSPESVEPGLPFSDLGFDSLTAVDLRNRLGAATGLRLPASLAFNHPTPAALAAHLHARLRPDGARDLEAEFDALTVELAGLPPDSGPRVRVLARLREVLAEHDGPPPGHDLDSATDDELFDLVDNHLG</sequence>
<dbReference type="SMART" id="SM01294">
    <property type="entry name" value="PKS_PP_betabranch"/>
    <property type="match status" value="1"/>
</dbReference>
<dbReference type="PROSITE" id="PS52019">
    <property type="entry name" value="PKS_MFAS_DH"/>
    <property type="match status" value="1"/>
</dbReference>
<evidence type="ECO:0000256" key="10">
    <source>
        <dbReference type="ARBA" id="ARBA00060158"/>
    </source>
</evidence>
<dbReference type="InterPro" id="IPR006162">
    <property type="entry name" value="Ppantetheine_attach_site"/>
</dbReference>
<dbReference type="GO" id="GO:0033068">
    <property type="term" value="P:macrolide biosynthetic process"/>
    <property type="evidence" value="ECO:0007669"/>
    <property type="project" value="UniProtKB-ARBA"/>
</dbReference>
<keyword evidence="4" id="KW-0808">Transferase</keyword>
<dbReference type="Pfam" id="PF00698">
    <property type="entry name" value="Acyl_transf_1"/>
    <property type="match status" value="1"/>
</dbReference>
<dbReference type="InterPro" id="IPR015083">
    <property type="entry name" value="NorB/c/GfsB-D-like_docking"/>
</dbReference>
<dbReference type="InterPro" id="IPR032821">
    <property type="entry name" value="PKS_assoc"/>
</dbReference>
<dbReference type="Gene3D" id="3.10.129.110">
    <property type="entry name" value="Polyketide synthase dehydratase"/>
    <property type="match status" value="1"/>
</dbReference>
<dbReference type="InterPro" id="IPR009081">
    <property type="entry name" value="PP-bd_ACP"/>
</dbReference>
<evidence type="ECO:0000256" key="9">
    <source>
        <dbReference type="ARBA" id="ARBA00052442"/>
    </source>
</evidence>
<dbReference type="InterPro" id="IPR049552">
    <property type="entry name" value="PKS_DH_N"/>
</dbReference>
<dbReference type="GO" id="GO:0004315">
    <property type="term" value="F:3-oxoacyl-[acyl-carrier-protein] synthase activity"/>
    <property type="evidence" value="ECO:0007669"/>
    <property type="project" value="InterPro"/>
</dbReference>
<dbReference type="EMBL" id="CP015163">
    <property type="protein sequence ID" value="AXB42465.1"/>
    <property type="molecule type" value="Genomic_DNA"/>
</dbReference>
<dbReference type="KEGG" id="aab:A4R43_07930"/>
<dbReference type="RefSeq" id="WP_162788366.1">
    <property type="nucleotide sequence ID" value="NZ_CP015163.1"/>
</dbReference>
<keyword evidence="19" id="KW-1185">Reference proteome</keyword>
<dbReference type="PANTHER" id="PTHR43775:SF51">
    <property type="entry name" value="INACTIVE PHENOLPHTHIOCEROL SYNTHESIS POLYKETIDE SYNTHASE TYPE I PKS1-RELATED"/>
    <property type="match status" value="1"/>
</dbReference>
<dbReference type="PANTHER" id="PTHR43775">
    <property type="entry name" value="FATTY ACID SYNTHASE"/>
    <property type="match status" value="1"/>
</dbReference>
<dbReference type="InterPro" id="IPR014030">
    <property type="entry name" value="Ketoacyl_synth_N"/>
</dbReference>
<dbReference type="InterPro" id="IPR016039">
    <property type="entry name" value="Thiolase-like"/>
</dbReference>
<keyword evidence="2" id="KW-0596">Phosphopantetheine</keyword>
<comment type="cofactor">
    <cofactor evidence="1">
        <name>pantetheine 4'-phosphate</name>
        <dbReference type="ChEBI" id="CHEBI:47942"/>
    </cofactor>
</comment>
<dbReference type="Pfam" id="PF02801">
    <property type="entry name" value="Ketoacyl-synt_C"/>
    <property type="match status" value="1"/>
</dbReference>
<dbReference type="InterPro" id="IPR042104">
    <property type="entry name" value="PKS_dehydratase_sf"/>
</dbReference>
<dbReference type="EC" id="2.3.1.94" evidence="13"/>
<dbReference type="InterPro" id="IPR036736">
    <property type="entry name" value="ACP-like_sf"/>
</dbReference>
<feature type="domain" description="PKS/mFAS DH" evidence="17">
    <location>
        <begin position="894"/>
        <end position="1169"/>
    </location>
</feature>
<keyword evidence="3" id="KW-0597">Phosphoprotein</keyword>
<dbReference type="FunFam" id="1.10.1200.10:FF:000007">
    <property type="entry name" value="Probable polyketide synthase pks17"/>
    <property type="match status" value="1"/>
</dbReference>
<dbReference type="PROSITE" id="PS00606">
    <property type="entry name" value="KS3_1"/>
    <property type="match status" value="1"/>
</dbReference>
<comment type="catalytic activity">
    <reaction evidence="9">
        <text>6 (S)-methylmalonyl-CoA + propanoyl-CoA + 6 NADPH + 12 H(+) = 6-deoxyerythronolide B + 6 CO2 + 6 NADP(+) + 7 CoA + H2O</text>
        <dbReference type="Rhea" id="RHEA:23068"/>
        <dbReference type="ChEBI" id="CHEBI:15377"/>
        <dbReference type="ChEBI" id="CHEBI:15378"/>
        <dbReference type="ChEBI" id="CHEBI:16089"/>
        <dbReference type="ChEBI" id="CHEBI:16526"/>
        <dbReference type="ChEBI" id="CHEBI:57287"/>
        <dbReference type="ChEBI" id="CHEBI:57327"/>
        <dbReference type="ChEBI" id="CHEBI:57392"/>
        <dbReference type="ChEBI" id="CHEBI:57783"/>
        <dbReference type="ChEBI" id="CHEBI:58349"/>
        <dbReference type="EC" id="2.3.1.94"/>
    </reaction>
</comment>
<dbReference type="SUPFAM" id="SSF53901">
    <property type="entry name" value="Thiolase-like"/>
    <property type="match status" value="1"/>
</dbReference>
<dbReference type="InterPro" id="IPR049551">
    <property type="entry name" value="PKS_DH_C"/>
</dbReference>
<dbReference type="Gene3D" id="1.10.1200.10">
    <property type="entry name" value="ACP-like"/>
    <property type="match status" value="1"/>
</dbReference>
<dbReference type="GO" id="GO:0006633">
    <property type="term" value="P:fatty acid biosynthetic process"/>
    <property type="evidence" value="ECO:0007669"/>
    <property type="project" value="InterPro"/>
</dbReference>
<dbReference type="InterPro" id="IPR018201">
    <property type="entry name" value="Ketoacyl_synth_AS"/>
</dbReference>
<dbReference type="Proteomes" id="UP000250434">
    <property type="component" value="Chromosome"/>
</dbReference>
<keyword evidence="5" id="KW-0677">Repeat</keyword>
<dbReference type="SUPFAM" id="SSF47336">
    <property type="entry name" value="ACP-like"/>
    <property type="match status" value="1"/>
</dbReference>
<feature type="domain" description="Ketosynthase family 3 (KS3)" evidence="16">
    <location>
        <begin position="33"/>
        <end position="452"/>
    </location>
</feature>
<keyword evidence="8" id="KW-0012">Acyltransferase</keyword>
<evidence type="ECO:0000256" key="14">
    <source>
        <dbReference type="PROSITE-ProRule" id="PRU01363"/>
    </source>
</evidence>
<dbReference type="Pfam" id="PF00550">
    <property type="entry name" value="PP-binding"/>
    <property type="match status" value="1"/>
</dbReference>
<comment type="function">
    <text evidence="10">Involved in the biosynthesis of antibiotic erythromycin via the biosynthesis of its aglycone precursor, 6-deoxyerythronolide B (6-dEB).</text>
</comment>
<dbReference type="InterPro" id="IPR014043">
    <property type="entry name" value="Acyl_transferase_dom"/>
</dbReference>
<dbReference type="Gene3D" id="3.40.47.10">
    <property type="match status" value="1"/>
</dbReference>
<evidence type="ECO:0000256" key="3">
    <source>
        <dbReference type="ARBA" id="ARBA00022553"/>
    </source>
</evidence>
<dbReference type="InterPro" id="IPR020806">
    <property type="entry name" value="PKS_PP-bd"/>
</dbReference>
<dbReference type="SMART" id="SM00827">
    <property type="entry name" value="PKS_AT"/>
    <property type="match status" value="1"/>
</dbReference>
<dbReference type="PROSITE" id="PS52004">
    <property type="entry name" value="KS3_2"/>
    <property type="match status" value="1"/>
</dbReference>
<dbReference type="InterPro" id="IPR016036">
    <property type="entry name" value="Malonyl_transacylase_ACP-bd"/>
</dbReference>
<dbReference type="InterPro" id="IPR016035">
    <property type="entry name" value="Acyl_Trfase/lysoPLipase"/>
</dbReference>
<keyword evidence="6" id="KW-0045">Antibiotic biosynthesis</keyword>
<evidence type="ECO:0000256" key="12">
    <source>
        <dbReference type="ARBA" id="ARBA00063272"/>
    </source>
</evidence>
<name>A0A344L341_9PSEU</name>
<dbReference type="Pfam" id="PF08990">
    <property type="entry name" value="Docking"/>
    <property type="match status" value="1"/>
</dbReference>
<dbReference type="PROSITE" id="PS00012">
    <property type="entry name" value="PHOSPHOPANTETHEINE"/>
    <property type="match status" value="1"/>
</dbReference>
<protein>
    <recommendedName>
        <fullName evidence="13">6-deoxyerythronolide-B synthase</fullName>
        <ecNumber evidence="13">2.3.1.94</ecNumber>
    </recommendedName>
</protein>
<evidence type="ECO:0000256" key="8">
    <source>
        <dbReference type="ARBA" id="ARBA00023315"/>
    </source>
</evidence>
<keyword evidence="7" id="KW-0511">Multifunctional enzyme</keyword>
<evidence type="ECO:0000259" key="17">
    <source>
        <dbReference type="PROSITE" id="PS52019"/>
    </source>
</evidence>
<dbReference type="CDD" id="cd00833">
    <property type="entry name" value="PKS"/>
    <property type="match status" value="1"/>
</dbReference>
<evidence type="ECO:0000313" key="18">
    <source>
        <dbReference type="EMBL" id="AXB42465.1"/>
    </source>
</evidence>
<proteinExistence type="predicted"/>
<dbReference type="SMART" id="SM00823">
    <property type="entry name" value="PKS_PP"/>
    <property type="match status" value="1"/>
</dbReference>
<dbReference type="InterPro" id="IPR036299">
    <property type="entry name" value="Polyketide_synth_docking_sf"/>
</dbReference>
<dbReference type="SUPFAM" id="SSF55048">
    <property type="entry name" value="Probable ACP-binding domain of malonyl-CoA ACP transacylase"/>
    <property type="match status" value="1"/>
</dbReference>
<evidence type="ECO:0000259" key="16">
    <source>
        <dbReference type="PROSITE" id="PS52004"/>
    </source>
</evidence>
<reference evidence="18 19" key="1">
    <citation type="submission" date="2016-04" db="EMBL/GenBank/DDBJ databases">
        <title>Complete genome sequence and analysis of deep-sea sediment isolate, Amycolatopsis sp. WP1.</title>
        <authorList>
            <person name="Wang H."/>
            <person name="Chen S."/>
            <person name="Wu Q."/>
        </authorList>
    </citation>
    <scope>NUCLEOTIDE SEQUENCE [LARGE SCALE GENOMIC DNA]</scope>
    <source>
        <strain evidence="18 19">WP1</strain>
    </source>
</reference>
<dbReference type="GO" id="GO:0004312">
    <property type="term" value="F:fatty acid synthase activity"/>
    <property type="evidence" value="ECO:0007669"/>
    <property type="project" value="TreeGrafter"/>
</dbReference>
<dbReference type="SUPFAM" id="SSF101173">
    <property type="entry name" value="Docking domain B of the erythromycin polyketide synthase (DEBS)"/>
    <property type="match status" value="1"/>
</dbReference>
<dbReference type="InterPro" id="IPR001227">
    <property type="entry name" value="Ac_transferase_dom_sf"/>
</dbReference>
<dbReference type="FunFam" id="3.40.47.10:FF:000019">
    <property type="entry name" value="Polyketide synthase type I"/>
    <property type="match status" value="1"/>
</dbReference>
<dbReference type="SUPFAM" id="SSF52151">
    <property type="entry name" value="FabD/lysophospholipase-like"/>
    <property type="match status" value="1"/>
</dbReference>
<evidence type="ECO:0000256" key="1">
    <source>
        <dbReference type="ARBA" id="ARBA00001957"/>
    </source>
</evidence>
<evidence type="ECO:0000256" key="4">
    <source>
        <dbReference type="ARBA" id="ARBA00022679"/>
    </source>
</evidence>
<gene>
    <name evidence="18" type="ORF">A4R43_07930</name>
</gene>
<dbReference type="Pfam" id="PF16197">
    <property type="entry name" value="KAsynt_C_assoc"/>
    <property type="match status" value="1"/>
</dbReference>
<dbReference type="Pfam" id="PF14765">
    <property type="entry name" value="PS-DH"/>
    <property type="match status" value="1"/>
</dbReference>
<feature type="domain" description="Carrier" evidence="15">
    <location>
        <begin position="1179"/>
        <end position="1254"/>
    </location>
</feature>
<evidence type="ECO:0000256" key="5">
    <source>
        <dbReference type="ARBA" id="ARBA00022737"/>
    </source>
</evidence>
<comment type="subunit">
    <text evidence="12">Homodimer. Erythronolide synthase is composed of EryAI, EryAII and EryAIII multimodular (2 modules) polypeptides each coding for a functional synthase subunit which participates in 2 of the six FAS-like elongation steps required for formation of the polyketide. Module 1, 2, 3, 4, 5, and 6 participating in biosynthesis steps 1, 2, 3, 4, 5, and 6, respectively.</text>
</comment>
<dbReference type="SMART" id="SM00826">
    <property type="entry name" value="PKS_DH"/>
    <property type="match status" value="1"/>
</dbReference>
<evidence type="ECO:0000256" key="7">
    <source>
        <dbReference type="ARBA" id="ARBA00023268"/>
    </source>
</evidence>
<dbReference type="PROSITE" id="PS50075">
    <property type="entry name" value="CARRIER"/>
    <property type="match status" value="1"/>
</dbReference>